<organism evidence="2 3">
    <name type="scientific">Hyphodiscus hymeniophilus</name>
    <dbReference type="NCBI Taxonomy" id="353542"/>
    <lineage>
        <taxon>Eukaryota</taxon>
        <taxon>Fungi</taxon>
        <taxon>Dikarya</taxon>
        <taxon>Ascomycota</taxon>
        <taxon>Pezizomycotina</taxon>
        <taxon>Leotiomycetes</taxon>
        <taxon>Helotiales</taxon>
        <taxon>Hyphodiscaceae</taxon>
        <taxon>Hyphodiscus</taxon>
    </lineage>
</organism>
<reference evidence="2" key="1">
    <citation type="submission" date="2019-07" db="EMBL/GenBank/DDBJ databases">
        <title>Hyphodiscus hymeniophilus genome sequencing and assembly.</title>
        <authorList>
            <person name="Kramer G."/>
            <person name="Nodwell J."/>
        </authorList>
    </citation>
    <scope>NUCLEOTIDE SEQUENCE</scope>
    <source>
        <strain evidence="2">ATCC 34498</strain>
    </source>
</reference>
<name>A0A9P6VHL9_9HELO</name>
<evidence type="ECO:0000313" key="3">
    <source>
        <dbReference type="Proteomes" id="UP000785200"/>
    </source>
</evidence>
<evidence type="ECO:0000313" key="2">
    <source>
        <dbReference type="EMBL" id="KAG0648092.1"/>
    </source>
</evidence>
<keyword evidence="3" id="KW-1185">Reference proteome</keyword>
<sequence length="217" mass="25198">MPTLFRTMSPLKPVKPVNTPSQQPPNLLPYRDTNNQTVGYAAADIITGPIQSSNYDSDFEPLINSPRPELDEDSMMHFTATGRPMPGYKHSNLMSMGGDMHSLPQLLPRRYTDDSIIPAIVVDVIPNPKTVEEEEKKRARRGSFLKRLKGEAKKDDDRGMTKVIYMPRRDYLKWFARDLEGKYIGTEPYKQWDEDELEEKFKQYKPVVEKRRYKPPY</sequence>
<protein>
    <submittedName>
        <fullName evidence="2">Uncharacterized protein</fullName>
    </submittedName>
</protein>
<dbReference type="AlphaFoldDB" id="A0A9P6VHL9"/>
<gene>
    <name evidence="2" type="ORF">D0Z07_5721</name>
</gene>
<feature type="region of interest" description="Disordered" evidence="1">
    <location>
        <begin position="1"/>
        <end position="29"/>
    </location>
</feature>
<comment type="caution">
    <text evidence="2">The sequence shown here is derived from an EMBL/GenBank/DDBJ whole genome shotgun (WGS) entry which is preliminary data.</text>
</comment>
<dbReference type="OrthoDB" id="4158258at2759"/>
<evidence type="ECO:0000256" key="1">
    <source>
        <dbReference type="SAM" id="MobiDB-lite"/>
    </source>
</evidence>
<proteinExistence type="predicted"/>
<dbReference type="Proteomes" id="UP000785200">
    <property type="component" value="Unassembled WGS sequence"/>
</dbReference>
<dbReference type="EMBL" id="VNKQ01000011">
    <property type="protein sequence ID" value="KAG0648092.1"/>
    <property type="molecule type" value="Genomic_DNA"/>
</dbReference>
<accession>A0A9P6VHL9</accession>